<feature type="domain" description="Nucleoside phosphorylase" evidence="1">
    <location>
        <begin position="2"/>
        <end position="207"/>
    </location>
</feature>
<name>A0A2A4TAJ6_9DELT</name>
<proteinExistence type="predicted"/>
<accession>A0A2A4TAJ6</accession>
<comment type="caution">
    <text evidence="2">The sequence shown here is derived from an EMBL/GenBank/DDBJ whole genome shotgun (WGS) entry which is preliminary data.</text>
</comment>
<evidence type="ECO:0000313" key="2">
    <source>
        <dbReference type="EMBL" id="PCI30640.1"/>
    </source>
</evidence>
<dbReference type="Gene3D" id="3.40.50.1580">
    <property type="entry name" value="Nucleoside phosphorylase domain"/>
    <property type="match status" value="1"/>
</dbReference>
<dbReference type="SUPFAM" id="SSF53167">
    <property type="entry name" value="Purine and uridine phosphorylases"/>
    <property type="match status" value="1"/>
</dbReference>
<dbReference type="Proteomes" id="UP000218113">
    <property type="component" value="Unassembled WGS sequence"/>
</dbReference>
<dbReference type="GO" id="GO:0009116">
    <property type="term" value="P:nucleoside metabolic process"/>
    <property type="evidence" value="ECO:0007669"/>
    <property type="project" value="InterPro"/>
</dbReference>
<reference evidence="3" key="1">
    <citation type="submission" date="2017-08" db="EMBL/GenBank/DDBJ databases">
        <title>A dynamic microbial community with high functional redundancy inhabits the cold, oxic subseafloor aquifer.</title>
        <authorList>
            <person name="Tully B.J."/>
            <person name="Wheat C.G."/>
            <person name="Glazer B.T."/>
            <person name="Huber J.A."/>
        </authorList>
    </citation>
    <scope>NUCLEOTIDE SEQUENCE [LARGE SCALE GENOMIC DNA]</scope>
</reference>
<gene>
    <name evidence="2" type="ORF">COB67_01435</name>
</gene>
<dbReference type="AlphaFoldDB" id="A0A2A4TAJ6"/>
<organism evidence="2 3">
    <name type="scientific">SAR324 cluster bacterium</name>
    <dbReference type="NCBI Taxonomy" id="2024889"/>
    <lineage>
        <taxon>Bacteria</taxon>
        <taxon>Deltaproteobacteria</taxon>
        <taxon>SAR324 cluster</taxon>
    </lineage>
</organism>
<dbReference type="InterPro" id="IPR000845">
    <property type="entry name" value="Nucleoside_phosphorylase_d"/>
</dbReference>
<sequence>MICIVSAIPSEIEELIRLTDSQPTAQPNTWIHQEKGFILAAVGVGYLEAAIRLQQLLTSFPQVRQVLFCGTGGIYQETEGLNIGELYLCQETILCDGAAELGFSKYVPILPHQAIPADLELAIPCKKVRVVTALTLTTDDNLSNVIAQNTGGEVENMELYGIASLCQQLRIPWAGLLAITNRVGSQGHKQWLENHRHLEIKAGKMLAKYVFL</sequence>
<dbReference type="EMBL" id="NVSR01000003">
    <property type="protein sequence ID" value="PCI30640.1"/>
    <property type="molecule type" value="Genomic_DNA"/>
</dbReference>
<dbReference type="Pfam" id="PF01048">
    <property type="entry name" value="PNP_UDP_1"/>
    <property type="match status" value="1"/>
</dbReference>
<evidence type="ECO:0000259" key="1">
    <source>
        <dbReference type="Pfam" id="PF01048"/>
    </source>
</evidence>
<protein>
    <recommendedName>
        <fullName evidence="1">Nucleoside phosphorylase domain-containing protein</fullName>
    </recommendedName>
</protein>
<dbReference type="GO" id="GO:0003824">
    <property type="term" value="F:catalytic activity"/>
    <property type="evidence" value="ECO:0007669"/>
    <property type="project" value="InterPro"/>
</dbReference>
<dbReference type="InterPro" id="IPR035994">
    <property type="entry name" value="Nucleoside_phosphorylase_sf"/>
</dbReference>
<evidence type="ECO:0000313" key="3">
    <source>
        <dbReference type="Proteomes" id="UP000218113"/>
    </source>
</evidence>